<proteinExistence type="predicted"/>
<dbReference type="CDD" id="cd12355">
    <property type="entry name" value="RRM_RBM18"/>
    <property type="match status" value="1"/>
</dbReference>
<dbReference type="OrthoDB" id="6730379at2759"/>
<dbReference type="InterPro" id="IPR012677">
    <property type="entry name" value="Nucleotide-bd_a/b_plait_sf"/>
</dbReference>
<dbReference type="HOGENOM" id="CLU_066926_0_0_1"/>
<dbReference type="Gene3D" id="3.30.70.330">
    <property type="match status" value="1"/>
</dbReference>
<dbReference type="PANTHER" id="PTHR48034">
    <property type="entry name" value="TRANSFORMER-2 SEX-DETERMINING PROTEIN-RELATED"/>
    <property type="match status" value="1"/>
</dbReference>
<dbReference type="InterPro" id="IPR035979">
    <property type="entry name" value="RBD_domain_sf"/>
</dbReference>
<reference evidence="6 7" key="1">
    <citation type="submission" date="2014-04" db="EMBL/GenBank/DDBJ databases">
        <authorList>
            <consortium name="DOE Joint Genome Institute"/>
            <person name="Kuo A."/>
            <person name="Kohler A."/>
            <person name="Jargeat P."/>
            <person name="Nagy L.G."/>
            <person name="Floudas D."/>
            <person name="Copeland A."/>
            <person name="Barry K.W."/>
            <person name="Cichocki N."/>
            <person name="Veneault-Fourrey C."/>
            <person name="LaButti K."/>
            <person name="Lindquist E.A."/>
            <person name="Lipzen A."/>
            <person name="Lundell T."/>
            <person name="Morin E."/>
            <person name="Murat C."/>
            <person name="Sun H."/>
            <person name="Tunlid A."/>
            <person name="Henrissat B."/>
            <person name="Grigoriev I.V."/>
            <person name="Hibbett D.S."/>
            <person name="Martin F."/>
            <person name="Nordberg H.P."/>
            <person name="Cantor M.N."/>
            <person name="Hua S.X."/>
        </authorList>
    </citation>
    <scope>NUCLEOTIDE SEQUENCE [LARGE SCALE GENOMIC DNA]</scope>
    <source>
        <strain evidence="6 7">Ve08.2h10</strain>
    </source>
</reference>
<dbReference type="InParanoid" id="A0A0D0E639"/>
<feature type="region of interest" description="Disordered" evidence="4">
    <location>
        <begin position="1"/>
        <end position="24"/>
    </location>
</feature>
<dbReference type="AlphaFoldDB" id="A0A0D0E639"/>
<dbReference type="EMBL" id="KN825213">
    <property type="protein sequence ID" value="KIK93100.1"/>
    <property type="molecule type" value="Genomic_DNA"/>
</dbReference>
<feature type="region of interest" description="Disordered" evidence="4">
    <location>
        <begin position="215"/>
        <end position="274"/>
    </location>
</feature>
<accession>A0A0D0E639</accession>
<evidence type="ECO:0000256" key="3">
    <source>
        <dbReference type="PROSITE-ProRule" id="PRU00176"/>
    </source>
</evidence>
<dbReference type="SMART" id="SM00360">
    <property type="entry name" value="RRM"/>
    <property type="match status" value="1"/>
</dbReference>
<dbReference type="InterPro" id="IPR050441">
    <property type="entry name" value="RBM"/>
</dbReference>
<gene>
    <name evidence="6" type="ORF">PAXRUDRAFT_34216</name>
</gene>
<sequence>MGTHLWIPEPETKDPSSDQAVSPPRLPQLLRGRLYVGNLSPTVDEFSLLQVFSKFGHISKLDFLFHKSGPNKGKPRGYAFIEFSNEADIEKALKNANGKLLRGRKLFVTFAQQAPHNASGSITHGGKAKRVDTTPTALSLAKSSGFSRPEARTSSKIAMMEAKLRQMGSSSPFAEKSFLPSKPITQALCSDVPKGSHSRRAPPVLMHTGSAKGLGIQRPVTGVGSQLSLPPRTESSRAAPQLSIASESADASRVPPSSKQRSIPGVKIVKGRLK</sequence>
<protein>
    <recommendedName>
        <fullName evidence="1">Probable RNA-binding protein 18</fullName>
    </recommendedName>
    <alternativeName>
        <fullName evidence="2">RNA-binding motif protein 18</fullName>
    </alternativeName>
</protein>
<dbReference type="InterPro" id="IPR000504">
    <property type="entry name" value="RRM_dom"/>
</dbReference>
<evidence type="ECO:0000259" key="5">
    <source>
        <dbReference type="PROSITE" id="PS50102"/>
    </source>
</evidence>
<evidence type="ECO:0000313" key="6">
    <source>
        <dbReference type="EMBL" id="KIK93100.1"/>
    </source>
</evidence>
<dbReference type="Pfam" id="PF00076">
    <property type="entry name" value="RRM_1"/>
    <property type="match status" value="1"/>
</dbReference>
<evidence type="ECO:0000256" key="4">
    <source>
        <dbReference type="SAM" id="MobiDB-lite"/>
    </source>
</evidence>
<keyword evidence="3" id="KW-0694">RNA-binding</keyword>
<dbReference type="Proteomes" id="UP000054538">
    <property type="component" value="Unassembled WGS sequence"/>
</dbReference>
<evidence type="ECO:0000256" key="1">
    <source>
        <dbReference type="ARBA" id="ARBA00021141"/>
    </source>
</evidence>
<reference evidence="7" key="2">
    <citation type="submission" date="2015-01" db="EMBL/GenBank/DDBJ databases">
        <title>Evolutionary Origins and Diversification of the Mycorrhizal Mutualists.</title>
        <authorList>
            <consortium name="DOE Joint Genome Institute"/>
            <consortium name="Mycorrhizal Genomics Consortium"/>
            <person name="Kohler A."/>
            <person name="Kuo A."/>
            <person name="Nagy L.G."/>
            <person name="Floudas D."/>
            <person name="Copeland A."/>
            <person name="Barry K.W."/>
            <person name="Cichocki N."/>
            <person name="Veneault-Fourrey C."/>
            <person name="LaButti K."/>
            <person name="Lindquist E.A."/>
            <person name="Lipzen A."/>
            <person name="Lundell T."/>
            <person name="Morin E."/>
            <person name="Murat C."/>
            <person name="Riley R."/>
            <person name="Ohm R."/>
            <person name="Sun H."/>
            <person name="Tunlid A."/>
            <person name="Henrissat B."/>
            <person name="Grigoriev I.V."/>
            <person name="Hibbett D.S."/>
            <person name="Martin F."/>
        </authorList>
    </citation>
    <scope>NUCLEOTIDE SEQUENCE [LARGE SCALE GENOMIC DNA]</scope>
    <source>
        <strain evidence="7">Ve08.2h10</strain>
    </source>
</reference>
<evidence type="ECO:0000313" key="7">
    <source>
        <dbReference type="Proteomes" id="UP000054538"/>
    </source>
</evidence>
<organism evidence="6 7">
    <name type="scientific">Paxillus rubicundulus Ve08.2h10</name>
    <dbReference type="NCBI Taxonomy" id="930991"/>
    <lineage>
        <taxon>Eukaryota</taxon>
        <taxon>Fungi</taxon>
        <taxon>Dikarya</taxon>
        <taxon>Basidiomycota</taxon>
        <taxon>Agaricomycotina</taxon>
        <taxon>Agaricomycetes</taxon>
        <taxon>Agaricomycetidae</taxon>
        <taxon>Boletales</taxon>
        <taxon>Paxilineae</taxon>
        <taxon>Paxillaceae</taxon>
        <taxon>Paxillus</taxon>
    </lineage>
</organism>
<name>A0A0D0E639_9AGAM</name>
<dbReference type="InterPro" id="IPR039157">
    <property type="entry name" value="RBM18_RRM"/>
</dbReference>
<dbReference type="STRING" id="930991.A0A0D0E639"/>
<evidence type="ECO:0000256" key="2">
    <source>
        <dbReference type="ARBA" id="ARBA00030780"/>
    </source>
</evidence>
<dbReference type="PROSITE" id="PS50102">
    <property type="entry name" value="RRM"/>
    <property type="match status" value="1"/>
</dbReference>
<keyword evidence="7" id="KW-1185">Reference proteome</keyword>
<feature type="domain" description="RRM" evidence="5">
    <location>
        <begin position="32"/>
        <end position="113"/>
    </location>
</feature>
<dbReference type="GO" id="GO:0003723">
    <property type="term" value="F:RNA binding"/>
    <property type="evidence" value="ECO:0007669"/>
    <property type="project" value="UniProtKB-UniRule"/>
</dbReference>
<dbReference type="SUPFAM" id="SSF54928">
    <property type="entry name" value="RNA-binding domain, RBD"/>
    <property type="match status" value="1"/>
</dbReference>